<keyword evidence="9" id="KW-0067">ATP-binding</keyword>
<evidence type="ECO:0000313" key="17">
    <source>
        <dbReference type="Proteomes" id="UP001296943"/>
    </source>
</evidence>
<keyword evidence="13" id="KW-0594">Phospholipid biosynthesis</keyword>
<comment type="subcellular location">
    <subcellularLocation>
        <location evidence="1">Cell membrane</location>
        <topology evidence="1">Multi-pass membrane protein</topology>
    </subcellularLocation>
</comment>
<proteinExistence type="inferred from homology"/>
<protein>
    <submittedName>
        <fullName evidence="16">Diacylglycerol kinase</fullName>
    </submittedName>
</protein>
<evidence type="ECO:0000256" key="1">
    <source>
        <dbReference type="ARBA" id="ARBA00004651"/>
    </source>
</evidence>
<keyword evidence="7" id="KW-0547">Nucleotide-binding</keyword>
<dbReference type="InterPro" id="IPR000829">
    <property type="entry name" value="DAGK"/>
</dbReference>
<comment type="caution">
    <text evidence="16">The sequence shown here is derived from an EMBL/GenBank/DDBJ whole genome shotgun (WGS) entry which is preliminary data.</text>
</comment>
<keyword evidence="6 15" id="KW-0812">Transmembrane</keyword>
<evidence type="ECO:0000256" key="3">
    <source>
        <dbReference type="ARBA" id="ARBA00022475"/>
    </source>
</evidence>
<keyword evidence="3" id="KW-1003">Cell membrane</keyword>
<dbReference type="InterPro" id="IPR036945">
    <property type="entry name" value="DAGK_sf"/>
</dbReference>
<comment type="similarity">
    <text evidence="2">Belongs to the bacterial diacylglycerol kinase family.</text>
</comment>
<evidence type="ECO:0000256" key="7">
    <source>
        <dbReference type="ARBA" id="ARBA00022741"/>
    </source>
</evidence>
<dbReference type="Gene3D" id="1.10.287.3610">
    <property type="match status" value="1"/>
</dbReference>
<evidence type="ECO:0000256" key="2">
    <source>
        <dbReference type="ARBA" id="ARBA00005967"/>
    </source>
</evidence>
<organism evidence="16 17">
    <name type="scientific">Aquibacillus albus</name>
    <dbReference type="NCBI Taxonomy" id="1168171"/>
    <lineage>
        <taxon>Bacteria</taxon>
        <taxon>Bacillati</taxon>
        <taxon>Bacillota</taxon>
        <taxon>Bacilli</taxon>
        <taxon>Bacillales</taxon>
        <taxon>Bacillaceae</taxon>
        <taxon>Aquibacillus</taxon>
    </lineage>
</organism>
<dbReference type="PANTHER" id="PTHR34299">
    <property type="entry name" value="DIACYLGLYCEROL KINASE"/>
    <property type="match status" value="1"/>
</dbReference>
<dbReference type="Pfam" id="PF01219">
    <property type="entry name" value="DAGK_prokar"/>
    <property type="match status" value="1"/>
</dbReference>
<keyword evidence="10 15" id="KW-1133">Transmembrane helix</keyword>
<evidence type="ECO:0000256" key="6">
    <source>
        <dbReference type="ARBA" id="ARBA00022692"/>
    </source>
</evidence>
<dbReference type="InterPro" id="IPR033717">
    <property type="entry name" value="UDPK"/>
</dbReference>
<keyword evidence="12 15" id="KW-0472">Membrane</keyword>
<keyword evidence="8 16" id="KW-0418">Kinase</keyword>
<dbReference type="PANTHER" id="PTHR34299:SF1">
    <property type="entry name" value="DIACYLGLYCEROL KINASE"/>
    <property type="match status" value="1"/>
</dbReference>
<evidence type="ECO:0000256" key="13">
    <source>
        <dbReference type="ARBA" id="ARBA00023209"/>
    </source>
</evidence>
<feature type="transmembrane region" description="Helical" evidence="15">
    <location>
        <begin position="32"/>
        <end position="51"/>
    </location>
</feature>
<evidence type="ECO:0000256" key="14">
    <source>
        <dbReference type="ARBA" id="ARBA00023264"/>
    </source>
</evidence>
<evidence type="ECO:0000256" key="12">
    <source>
        <dbReference type="ARBA" id="ARBA00023136"/>
    </source>
</evidence>
<keyword evidence="17" id="KW-1185">Reference proteome</keyword>
<evidence type="ECO:0000256" key="9">
    <source>
        <dbReference type="ARBA" id="ARBA00022840"/>
    </source>
</evidence>
<evidence type="ECO:0000256" key="8">
    <source>
        <dbReference type="ARBA" id="ARBA00022777"/>
    </source>
</evidence>
<keyword evidence="11" id="KW-0443">Lipid metabolism</keyword>
<keyword evidence="5" id="KW-0808">Transferase</keyword>
<dbReference type="CDD" id="cd14265">
    <property type="entry name" value="UDPK_IM_like"/>
    <property type="match status" value="1"/>
</dbReference>
<evidence type="ECO:0000256" key="10">
    <source>
        <dbReference type="ARBA" id="ARBA00022989"/>
    </source>
</evidence>
<dbReference type="EMBL" id="JAFBDR010000001">
    <property type="protein sequence ID" value="MBM7569630.1"/>
    <property type="molecule type" value="Genomic_DNA"/>
</dbReference>
<reference evidence="16 17" key="1">
    <citation type="submission" date="2021-01" db="EMBL/GenBank/DDBJ databases">
        <title>Genomic Encyclopedia of Type Strains, Phase IV (KMG-IV): sequencing the most valuable type-strain genomes for metagenomic binning, comparative biology and taxonomic classification.</title>
        <authorList>
            <person name="Goeker M."/>
        </authorList>
    </citation>
    <scope>NUCLEOTIDE SEQUENCE [LARGE SCALE GENOMIC DNA]</scope>
    <source>
        <strain evidence="16 17">DSM 23711</strain>
    </source>
</reference>
<dbReference type="GO" id="GO:0016301">
    <property type="term" value="F:kinase activity"/>
    <property type="evidence" value="ECO:0007669"/>
    <property type="project" value="UniProtKB-KW"/>
</dbReference>
<evidence type="ECO:0000313" key="16">
    <source>
        <dbReference type="EMBL" id="MBM7569630.1"/>
    </source>
</evidence>
<dbReference type="RefSeq" id="WP_204497083.1">
    <property type="nucleotide sequence ID" value="NZ_JAFBDR010000001.1"/>
</dbReference>
<name>A0ABS2MUT1_9BACI</name>
<evidence type="ECO:0000256" key="11">
    <source>
        <dbReference type="ARBA" id="ARBA00023098"/>
    </source>
</evidence>
<evidence type="ECO:0000256" key="4">
    <source>
        <dbReference type="ARBA" id="ARBA00022516"/>
    </source>
</evidence>
<evidence type="ECO:0000256" key="5">
    <source>
        <dbReference type="ARBA" id="ARBA00022679"/>
    </source>
</evidence>
<accession>A0ABS2MUT1</accession>
<sequence>MSSDYQGNKNKRVGFEHAINGVKEAIKSERNLKIQMVISVIVTIMGIILHITPVEWAIIIITIGLVLSFEIMNTAIEKVMDYLAPEFNSSVGLIKDISAGAVFIAACTSVIVGSIIFLPKLFRLFF</sequence>
<feature type="transmembrane region" description="Helical" evidence="15">
    <location>
        <begin position="97"/>
        <end position="118"/>
    </location>
</feature>
<keyword evidence="4" id="KW-0444">Lipid biosynthesis</keyword>
<gene>
    <name evidence="16" type="ORF">JOC48_000099</name>
</gene>
<dbReference type="Proteomes" id="UP001296943">
    <property type="component" value="Unassembled WGS sequence"/>
</dbReference>
<evidence type="ECO:0000256" key="15">
    <source>
        <dbReference type="SAM" id="Phobius"/>
    </source>
</evidence>
<keyword evidence="14" id="KW-1208">Phospholipid metabolism</keyword>